<name>A0A078AC67_STYLE</name>
<dbReference type="GO" id="GO:0005634">
    <property type="term" value="C:nucleus"/>
    <property type="evidence" value="ECO:0007669"/>
    <property type="project" value="UniProtKB-SubCell"/>
</dbReference>
<accession>A0A078AC67</accession>
<feature type="region of interest" description="Disordered" evidence="1">
    <location>
        <begin position="1320"/>
        <end position="1346"/>
    </location>
</feature>
<feature type="compositionally biased region" description="Basic and acidic residues" evidence="1">
    <location>
        <begin position="1061"/>
        <end position="1074"/>
    </location>
</feature>
<feature type="compositionally biased region" description="Acidic residues" evidence="1">
    <location>
        <begin position="1045"/>
        <end position="1060"/>
    </location>
</feature>
<dbReference type="PANTHER" id="PTHR48287:SF1">
    <property type="entry name" value="ARM REPEAT SUPERFAMILY PROTEIN"/>
    <property type="match status" value="1"/>
</dbReference>
<protein>
    <recommendedName>
        <fullName evidence="2">RRP12 HEAT domain-containing protein</fullName>
    </recommendedName>
</protein>
<dbReference type="InterPro" id="IPR052087">
    <property type="entry name" value="RRP12"/>
</dbReference>
<evidence type="ECO:0000259" key="2">
    <source>
        <dbReference type="Pfam" id="PF08161"/>
    </source>
</evidence>
<feature type="compositionally biased region" description="Polar residues" evidence="1">
    <location>
        <begin position="1240"/>
        <end position="1253"/>
    </location>
</feature>
<feature type="compositionally biased region" description="Low complexity" evidence="1">
    <location>
        <begin position="1227"/>
        <end position="1239"/>
    </location>
</feature>
<keyword evidence="4" id="KW-1185">Reference proteome</keyword>
<evidence type="ECO:0000313" key="3">
    <source>
        <dbReference type="EMBL" id="CDW79819.1"/>
    </source>
</evidence>
<feature type="region of interest" description="Disordered" evidence="1">
    <location>
        <begin position="1003"/>
        <end position="1074"/>
    </location>
</feature>
<evidence type="ECO:0000256" key="1">
    <source>
        <dbReference type="SAM" id="MobiDB-lite"/>
    </source>
</evidence>
<feature type="compositionally biased region" description="Basic and acidic residues" evidence="1">
    <location>
        <begin position="1003"/>
        <end position="1019"/>
    </location>
</feature>
<dbReference type="Pfam" id="PF08161">
    <property type="entry name" value="RRP12_HEAT"/>
    <property type="match status" value="1"/>
</dbReference>
<dbReference type="Proteomes" id="UP000039865">
    <property type="component" value="Unassembled WGS sequence"/>
</dbReference>
<gene>
    <name evidence="3" type="primary">Contig14635.g715</name>
    <name evidence="3" type="ORF">STYLEM_8811</name>
</gene>
<reference evidence="3 4" key="1">
    <citation type="submission" date="2014-06" db="EMBL/GenBank/DDBJ databases">
        <authorList>
            <person name="Swart Estienne"/>
        </authorList>
    </citation>
    <scope>NUCLEOTIDE SEQUENCE [LARGE SCALE GENOMIC DNA]</scope>
    <source>
        <strain evidence="3 4">130c</strain>
    </source>
</reference>
<feature type="region of interest" description="Disordered" evidence="1">
    <location>
        <begin position="1184"/>
        <end position="1282"/>
    </location>
</feature>
<feature type="compositionally biased region" description="Polar residues" evidence="1">
    <location>
        <begin position="1270"/>
        <end position="1279"/>
    </location>
</feature>
<dbReference type="InterPro" id="IPR016024">
    <property type="entry name" value="ARM-type_fold"/>
</dbReference>
<sequence>MPKETLNDYSATAYFASLAQMFQSQQGITQDRLSHDALAYCFSAVLSMLDISILQNQHQVIFDIISNKMLANSVESTNVAKYGVIALQFLLHSKTEQEWNGNDQETEKAFLLLLSCLVDKRGSKVQKQAQKSVSILFQNKKIERLVKPMIAFQSFVDSVFMQQFQAKGNAVSNKTIILLHFLAAALQIMPIQLCCDIDNKILRLTSMEDSYLKTNAYLTLEVFYASRRFNQNQDHIEQILRQLLDNQEVLSTIQKFNQEQDEMRVISYIQCTSQVMVNLSTTQGVKPQDILKYVSACFSIFCEYFVNTSSRIRNAAYSALRIILTQSLKKEYFQDKPQNNGLAAEILSLDSLSLNEEVLNLKKSNKAQGNQGFSHADKVIIYVRYLLSTRFEEALDVGLKLMKTFIIQVGSVVSESADLLNVVAQISPRKDSYKSWKSCIGSFLEAVGAEKFFKALPLRILEVDLNSLTFAQDSRSYLIQIIPQHLKNGDLAFYVQYFLPIILGLDRQIKALKHQNGSDLKIKKLEVLMIQLWELLPEFCKYNSSQLSSAFATLIQYLEPMINKNVYSLRPLALKTFSTLIMHCKATTVVTEEIKKTRQGLKNISLDYITGLQKLYTASGAEQIVVPQDKQQILATLQDFSSIAITVKLSNLFLTGFAELVMKFNEQQIPADKLLNHLEVLLAMMEKVKLKKENYITLMKGLKVFIDNAQTQKFGYKLLAKIIEKYEIENISELFDIQNELNPLLQGQPSKQRLFLIKSYVQQMDKFKNDQANLQQIGDLLKLMIVELIQAFSNTNKKVKRQSEDIFKQIFELIMHMKALPQLFQMLLVGFAGTKIQTQSATIRALLLLLKLNYTHKDKNENAIRFEDPSFQEFLRKVTRIIVLFMKDHQSGNELHRSVLKYIKTIVSFLGVDLLKGELSEQMFTGIFGIQSDKKLFNKHNMLIKKILSKFIKKLGLNYVKSITPEQHQKLILYIERDRRKRQNKSKRQRLLALIGASEKDKEADKEGAIGDIDMKSDSELSGEEQGYEEDDGEQSEKYSLNSDQESEDESDSESDEEDQGGDKLMADEMDIPRVDDIPVVSKLAKEKKEIQQKLPKADQIKSNKERITQMIDAEAEEFESHFVENPFIKLREKALSKNISSKQHLGRDNLDMDEKKQDIYIIKESGKFVINDLEDDEEKKIAQKKLKRTRQEALGTENLDMNESSSDEDAGELRKKLQGLSKKQKTTTNAATGSTTNTFNSIKDSKAGNSLLKQRRQKKEDDGGHITKYSGNTYQSSKGKGDVLKAGKYEPFAYIQLNPKMLNKRNKEKAVKSFENVVSHGKKIGKRTEKRQDGLLSGMGFKKSQ</sequence>
<dbReference type="OrthoDB" id="2192888at2759"/>
<dbReference type="SUPFAM" id="SSF48371">
    <property type="entry name" value="ARM repeat"/>
    <property type="match status" value="1"/>
</dbReference>
<dbReference type="EMBL" id="CCKQ01008364">
    <property type="protein sequence ID" value="CDW79819.1"/>
    <property type="molecule type" value="Genomic_DNA"/>
</dbReference>
<dbReference type="InParanoid" id="A0A078AC67"/>
<dbReference type="PANTHER" id="PTHR48287">
    <property type="entry name" value="ARM REPEAT SUPERFAMILY PROTEIN"/>
    <property type="match status" value="1"/>
</dbReference>
<proteinExistence type="predicted"/>
<feature type="domain" description="RRP12 HEAT" evidence="2">
    <location>
        <begin position="308"/>
        <end position="615"/>
    </location>
</feature>
<feature type="compositionally biased region" description="Acidic residues" evidence="1">
    <location>
        <begin position="1021"/>
        <end position="1034"/>
    </location>
</feature>
<organism evidence="3 4">
    <name type="scientific">Stylonychia lemnae</name>
    <name type="common">Ciliate</name>
    <dbReference type="NCBI Taxonomy" id="5949"/>
    <lineage>
        <taxon>Eukaryota</taxon>
        <taxon>Sar</taxon>
        <taxon>Alveolata</taxon>
        <taxon>Ciliophora</taxon>
        <taxon>Intramacronucleata</taxon>
        <taxon>Spirotrichea</taxon>
        <taxon>Stichotrichia</taxon>
        <taxon>Sporadotrichida</taxon>
        <taxon>Oxytrichidae</taxon>
        <taxon>Stylonychinae</taxon>
        <taxon>Stylonychia</taxon>
    </lineage>
</organism>
<dbReference type="InterPro" id="IPR012978">
    <property type="entry name" value="HEAT_RRP12"/>
</dbReference>
<evidence type="ECO:0000313" key="4">
    <source>
        <dbReference type="Proteomes" id="UP000039865"/>
    </source>
</evidence>
<dbReference type="OMA" id="PHISTIK"/>